<name>A0AAE0EJM4_9ROSI</name>
<dbReference type="InterPro" id="IPR001878">
    <property type="entry name" value="Znf_CCHC"/>
</dbReference>
<reference evidence="4" key="1">
    <citation type="journal article" date="2023" name="Plant J.">
        <title>Genome sequences and population genomics provide insights into the demographic history, inbreeding, and mutation load of two 'living fossil' tree species of Dipteronia.</title>
        <authorList>
            <person name="Feng Y."/>
            <person name="Comes H.P."/>
            <person name="Chen J."/>
            <person name="Zhu S."/>
            <person name="Lu R."/>
            <person name="Zhang X."/>
            <person name="Li P."/>
            <person name="Qiu J."/>
            <person name="Olsen K.M."/>
            <person name="Qiu Y."/>
        </authorList>
    </citation>
    <scope>NUCLEOTIDE SEQUENCE</scope>
    <source>
        <strain evidence="4">NBL</strain>
    </source>
</reference>
<dbReference type="InterPro" id="IPR040256">
    <property type="entry name" value="At4g02000-like"/>
</dbReference>
<protein>
    <recommendedName>
        <fullName evidence="3">CCHC-type domain-containing protein</fullName>
    </recommendedName>
</protein>
<dbReference type="Pfam" id="PF14392">
    <property type="entry name" value="zf-CCHC_4"/>
    <property type="match status" value="1"/>
</dbReference>
<evidence type="ECO:0000256" key="1">
    <source>
        <dbReference type="PROSITE-ProRule" id="PRU00047"/>
    </source>
</evidence>
<dbReference type="AlphaFoldDB" id="A0AAE0EJM4"/>
<gene>
    <name evidence="4" type="ORF">Dsin_000716</name>
</gene>
<dbReference type="PANTHER" id="PTHR31286:SF167">
    <property type="entry name" value="OS09G0268800 PROTEIN"/>
    <property type="match status" value="1"/>
</dbReference>
<sequence>MNTDELAMLCSALSMKEIEGHVRTLDVQLKDKGAHRLSLCLVGKILATKLVNKTAFIDVMTSIWNVNGGFKFEWVEGNFFAFHFKNLEDRKRILTRGPWSFDRAMILFDEPTGEGDIQSLSFNRIEFWIQIHNIPFLCMTEEIGIFLGKLIGEVRDIDLEAGKGGNGCHLRVHVAIASTEPLMRSLMVDLLGTGKITTMLLRYERLLDYCFKCGRLGHAMRECNVEGDDREVTVANLCLSVWLRTVSPPKRFPFRSGRADHRPWNKQVGTSANIIGQSSNRSFGGKWIGKKVLEEENPSGDRGCIDPTQRCMETDKVINVAERKSVPGETSYDGVTITDGEN</sequence>
<dbReference type="Pfam" id="PF14111">
    <property type="entry name" value="DUF4283"/>
    <property type="match status" value="1"/>
</dbReference>
<dbReference type="GO" id="GO:0008270">
    <property type="term" value="F:zinc ion binding"/>
    <property type="evidence" value="ECO:0007669"/>
    <property type="project" value="UniProtKB-KW"/>
</dbReference>
<accession>A0AAE0EJM4</accession>
<organism evidence="4 5">
    <name type="scientific">Dipteronia sinensis</name>
    <dbReference type="NCBI Taxonomy" id="43782"/>
    <lineage>
        <taxon>Eukaryota</taxon>
        <taxon>Viridiplantae</taxon>
        <taxon>Streptophyta</taxon>
        <taxon>Embryophyta</taxon>
        <taxon>Tracheophyta</taxon>
        <taxon>Spermatophyta</taxon>
        <taxon>Magnoliopsida</taxon>
        <taxon>eudicotyledons</taxon>
        <taxon>Gunneridae</taxon>
        <taxon>Pentapetalae</taxon>
        <taxon>rosids</taxon>
        <taxon>malvids</taxon>
        <taxon>Sapindales</taxon>
        <taxon>Sapindaceae</taxon>
        <taxon>Hippocastanoideae</taxon>
        <taxon>Acereae</taxon>
        <taxon>Dipteronia</taxon>
    </lineage>
</organism>
<proteinExistence type="predicted"/>
<feature type="domain" description="CCHC-type" evidence="3">
    <location>
        <begin position="210"/>
        <end position="223"/>
    </location>
</feature>
<dbReference type="EMBL" id="JANJYJ010000001">
    <property type="protein sequence ID" value="KAK3228835.1"/>
    <property type="molecule type" value="Genomic_DNA"/>
</dbReference>
<comment type="caution">
    <text evidence="4">The sequence shown here is derived from an EMBL/GenBank/DDBJ whole genome shotgun (WGS) entry which is preliminary data.</text>
</comment>
<dbReference type="Proteomes" id="UP001281410">
    <property type="component" value="Unassembled WGS sequence"/>
</dbReference>
<keyword evidence="1" id="KW-0862">Zinc</keyword>
<feature type="region of interest" description="Disordered" evidence="2">
    <location>
        <begin position="323"/>
        <end position="342"/>
    </location>
</feature>
<dbReference type="GO" id="GO:0003676">
    <property type="term" value="F:nucleic acid binding"/>
    <property type="evidence" value="ECO:0007669"/>
    <property type="project" value="InterPro"/>
</dbReference>
<evidence type="ECO:0000259" key="3">
    <source>
        <dbReference type="PROSITE" id="PS50158"/>
    </source>
</evidence>
<keyword evidence="1" id="KW-0479">Metal-binding</keyword>
<dbReference type="PROSITE" id="PS50158">
    <property type="entry name" value="ZF_CCHC"/>
    <property type="match status" value="1"/>
</dbReference>
<keyword evidence="1" id="KW-0863">Zinc-finger</keyword>
<evidence type="ECO:0000256" key="2">
    <source>
        <dbReference type="SAM" id="MobiDB-lite"/>
    </source>
</evidence>
<dbReference type="InterPro" id="IPR025558">
    <property type="entry name" value="DUF4283"/>
</dbReference>
<evidence type="ECO:0000313" key="4">
    <source>
        <dbReference type="EMBL" id="KAK3228835.1"/>
    </source>
</evidence>
<dbReference type="InterPro" id="IPR025836">
    <property type="entry name" value="Zn_knuckle_CX2CX4HX4C"/>
</dbReference>
<keyword evidence="5" id="KW-1185">Reference proteome</keyword>
<dbReference type="PANTHER" id="PTHR31286">
    <property type="entry name" value="GLYCINE-RICH CELL WALL STRUCTURAL PROTEIN 1.8-LIKE"/>
    <property type="match status" value="1"/>
</dbReference>
<evidence type="ECO:0000313" key="5">
    <source>
        <dbReference type="Proteomes" id="UP001281410"/>
    </source>
</evidence>